<sequence length="135" mass="14963">MMPYKDGKTDCTIRCFGCGNVSCRRASKSLLASSLKIQVYSTNAPTENVRCIRDSYIGYSCKCVVVDTECKCCRMILGYRVLQPCELCISARNSKHTWIFDTSTVISTAVRECSDACTSASSLCHEEGDSEVKIR</sequence>
<evidence type="ECO:0000313" key="5">
    <source>
        <dbReference type="Proteomes" id="UP001217963"/>
    </source>
</evidence>
<dbReference type="OrthoDB" id="2526683at2759"/>
<gene>
    <name evidence="2" type="ORF">GPU96_07g13650</name>
    <name evidence="3" type="ORF">PFJ87_07g01570</name>
</gene>
<reference evidence="2" key="1">
    <citation type="submission" date="2022-10" db="EMBL/GenBank/DDBJ databases">
        <title>Encephalitozoon hellem ATCC 50604 Complete Genome.</title>
        <authorList>
            <person name="Mascarenhas dos Santos A.C."/>
            <person name="Julian A.T."/>
            <person name="Pombert J.-F."/>
        </authorList>
    </citation>
    <scope>NUCLEOTIDE SEQUENCE</scope>
    <source>
        <strain evidence="2">ATCC 50604</strain>
    </source>
</reference>
<dbReference type="EMBL" id="CP119068">
    <property type="protein sequence ID" value="WEL39079.1"/>
    <property type="molecule type" value="Genomic_DNA"/>
</dbReference>
<name>A0A9Q9C3R0_ENCHE</name>
<dbReference type="Pfam" id="PF14976">
    <property type="entry name" value="YPEH2ZP"/>
    <property type="match status" value="1"/>
</dbReference>
<comment type="similarity">
    <text evidence="1">Belongs to the FAM72 family.</text>
</comment>
<proteinExistence type="inferred from homology"/>
<dbReference type="Proteomes" id="UP001217963">
    <property type="component" value="Chromosome VII"/>
</dbReference>
<dbReference type="EMBL" id="CP075153">
    <property type="protein sequence ID" value="UTX43604.1"/>
    <property type="molecule type" value="Genomic_DNA"/>
</dbReference>
<evidence type="ECO:0000256" key="1">
    <source>
        <dbReference type="ARBA" id="ARBA00006888"/>
    </source>
</evidence>
<dbReference type="GO" id="GO:0005829">
    <property type="term" value="C:cytosol"/>
    <property type="evidence" value="ECO:0007669"/>
    <property type="project" value="TreeGrafter"/>
</dbReference>
<evidence type="ECO:0000313" key="4">
    <source>
        <dbReference type="Proteomes" id="UP001059546"/>
    </source>
</evidence>
<evidence type="ECO:0000313" key="3">
    <source>
        <dbReference type="EMBL" id="WEL39079.1"/>
    </source>
</evidence>
<dbReference type="InterPro" id="IPR026768">
    <property type="entry name" value="YPEH2ZP"/>
</dbReference>
<accession>A0A9Q9C3R0</accession>
<dbReference type="PANTHER" id="PTHR31841">
    <property type="entry name" value="PROTEIN FAM72A-RELATED"/>
    <property type="match status" value="1"/>
</dbReference>
<keyword evidence="5" id="KW-1185">Reference proteome</keyword>
<organism evidence="2 4">
    <name type="scientific">Encephalitozoon hellem</name>
    <name type="common">Microsporidian parasite</name>
    <dbReference type="NCBI Taxonomy" id="27973"/>
    <lineage>
        <taxon>Eukaryota</taxon>
        <taxon>Fungi</taxon>
        <taxon>Fungi incertae sedis</taxon>
        <taxon>Microsporidia</taxon>
        <taxon>Unikaryonidae</taxon>
        <taxon>Encephalitozoon</taxon>
    </lineage>
</organism>
<evidence type="ECO:0000313" key="2">
    <source>
        <dbReference type="EMBL" id="UTX43604.1"/>
    </source>
</evidence>
<dbReference type="AlphaFoldDB" id="A0A9Q9C3R0"/>
<dbReference type="Proteomes" id="UP001059546">
    <property type="component" value="Chromosome VII"/>
</dbReference>
<dbReference type="PANTHER" id="PTHR31841:SF1">
    <property type="entry name" value="PROTEIN FAM72A-RELATED"/>
    <property type="match status" value="1"/>
</dbReference>
<reference evidence="3 5" key="2">
    <citation type="submission" date="2023-02" db="EMBL/GenBank/DDBJ databases">
        <title>Encephalitozoon hellem ATCC 50451 complete genome.</title>
        <authorList>
            <person name="Mascarenhas dos Santos A.C."/>
            <person name="Julian A.T."/>
            <person name="Pombert J.-F."/>
        </authorList>
    </citation>
    <scope>NUCLEOTIDE SEQUENCE [LARGE SCALE GENOMIC DNA]</scope>
    <source>
        <strain evidence="3 5">ATCC 50451</strain>
    </source>
</reference>
<protein>
    <submittedName>
        <fullName evidence="2">Kinetochore protein MIS18</fullName>
    </submittedName>
</protein>